<name>A0A2T3ZQQ2_TRIA4</name>
<dbReference type="EMBL" id="KZ679256">
    <property type="protein sequence ID" value="PTB47114.1"/>
    <property type="molecule type" value="Genomic_DNA"/>
</dbReference>
<proteinExistence type="predicted"/>
<organism evidence="1 2">
    <name type="scientific">Trichoderma asperellum (strain ATCC 204424 / CBS 433.97 / NBRC 101777)</name>
    <dbReference type="NCBI Taxonomy" id="1042311"/>
    <lineage>
        <taxon>Eukaryota</taxon>
        <taxon>Fungi</taxon>
        <taxon>Dikarya</taxon>
        <taxon>Ascomycota</taxon>
        <taxon>Pezizomycotina</taxon>
        <taxon>Sordariomycetes</taxon>
        <taxon>Hypocreomycetidae</taxon>
        <taxon>Hypocreales</taxon>
        <taxon>Hypocreaceae</taxon>
        <taxon>Trichoderma</taxon>
    </lineage>
</organism>
<evidence type="ECO:0000313" key="1">
    <source>
        <dbReference type="EMBL" id="PTB47114.1"/>
    </source>
</evidence>
<reference evidence="1 2" key="1">
    <citation type="submission" date="2016-07" db="EMBL/GenBank/DDBJ databases">
        <title>Multiple horizontal gene transfer events from other fungi enriched the ability of initially mycotrophic Trichoderma (Ascomycota) to feed on dead plant biomass.</title>
        <authorList>
            <consortium name="DOE Joint Genome Institute"/>
            <person name="Aerts A."/>
            <person name="Atanasova L."/>
            <person name="Chenthamara K."/>
            <person name="Zhang J."/>
            <person name="Grujic M."/>
            <person name="Henrissat B."/>
            <person name="Kuo A."/>
            <person name="Salamov A."/>
            <person name="Lipzen A."/>
            <person name="Labutti K."/>
            <person name="Barry K."/>
            <person name="Miao Y."/>
            <person name="Rahimi M.J."/>
            <person name="Shen Q."/>
            <person name="Grigoriev I.V."/>
            <person name="Kubicek C.P."/>
            <person name="Druzhinina I.S."/>
        </authorList>
    </citation>
    <scope>NUCLEOTIDE SEQUENCE [LARGE SCALE GENOMIC DNA]</scope>
    <source>
        <strain evidence="1 2">CBS 433.97</strain>
    </source>
</reference>
<dbReference type="AlphaFoldDB" id="A0A2T3ZQQ2"/>
<sequence>MPPAKGYTHAQAMRRLALCFFPGYQLREANGFSGQSGSEPRHYVLDSRVRRWVSLMACRRTGSNATGTRYAASVCTSASRRQYTEPQTAPPFGQTP</sequence>
<keyword evidence="2" id="KW-1185">Reference proteome</keyword>
<evidence type="ECO:0000313" key="2">
    <source>
        <dbReference type="Proteomes" id="UP000240493"/>
    </source>
</evidence>
<gene>
    <name evidence="1" type="ORF">M441DRAFT_231406</name>
</gene>
<dbReference type="Proteomes" id="UP000240493">
    <property type="component" value="Unassembled WGS sequence"/>
</dbReference>
<protein>
    <submittedName>
        <fullName evidence="1">Uncharacterized protein</fullName>
    </submittedName>
</protein>
<accession>A0A2T3ZQQ2</accession>